<comment type="caution">
    <text evidence="1">The sequence shown here is derived from an EMBL/GenBank/DDBJ whole genome shotgun (WGS) entry which is preliminary data.</text>
</comment>
<dbReference type="RefSeq" id="WP_344662387.1">
    <property type="nucleotide sequence ID" value="NZ_BAAAQM010000072.1"/>
</dbReference>
<name>A0ABN2T8L6_9ACTN</name>
<evidence type="ECO:0000313" key="1">
    <source>
        <dbReference type="EMBL" id="GAA2001780.1"/>
    </source>
</evidence>
<protein>
    <submittedName>
        <fullName evidence="1">Uncharacterized protein</fullName>
    </submittedName>
</protein>
<reference evidence="1 2" key="1">
    <citation type="journal article" date="2019" name="Int. J. Syst. Evol. Microbiol.">
        <title>The Global Catalogue of Microorganisms (GCM) 10K type strain sequencing project: providing services to taxonomists for standard genome sequencing and annotation.</title>
        <authorList>
            <consortium name="The Broad Institute Genomics Platform"/>
            <consortium name="The Broad Institute Genome Sequencing Center for Infectious Disease"/>
            <person name="Wu L."/>
            <person name="Ma J."/>
        </authorList>
    </citation>
    <scope>NUCLEOTIDE SEQUENCE [LARGE SCALE GENOMIC DNA]</scope>
    <source>
        <strain evidence="1 2">JCM 16013</strain>
    </source>
</reference>
<accession>A0ABN2T8L6</accession>
<evidence type="ECO:0000313" key="2">
    <source>
        <dbReference type="Proteomes" id="UP001499854"/>
    </source>
</evidence>
<sequence length="98" mass="10737">MGLAPAVPLSTAIAEHLAATEGEYGLYAEIVAADPRLTFAVDSLIREHAELRSAMNRDLSENLSDSQLADLTRRLDRHCQRGNDLVYEAYVVDLGGEH</sequence>
<keyword evidence="2" id="KW-1185">Reference proteome</keyword>
<dbReference type="Proteomes" id="UP001499854">
    <property type="component" value="Unassembled WGS sequence"/>
</dbReference>
<proteinExistence type="predicted"/>
<dbReference type="EMBL" id="BAAAQM010000072">
    <property type="protein sequence ID" value="GAA2001780.1"/>
    <property type="molecule type" value="Genomic_DNA"/>
</dbReference>
<gene>
    <name evidence="1" type="ORF">GCM10009838_79570</name>
</gene>
<organism evidence="1 2">
    <name type="scientific">Catenulispora subtropica</name>
    <dbReference type="NCBI Taxonomy" id="450798"/>
    <lineage>
        <taxon>Bacteria</taxon>
        <taxon>Bacillati</taxon>
        <taxon>Actinomycetota</taxon>
        <taxon>Actinomycetes</taxon>
        <taxon>Catenulisporales</taxon>
        <taxon>Catenulisporaceae</taxon>
        <taxon>Catenulispora</taxon>
    </lineage>
</organism>